<evidence type="ECO:0000313" key="2">
    <source>
        <dbReference type="Proteomes" id="UP000434276"/>
    </source>
</evidence>
<proteinExistence type="predicted"/>
<dbReference type="OrthoDB" id="10274714at2759"/>
<protein>
    <submittedName>
        <fullName evidence="1">Uncharacterized protein</fullName>
    </submittedName>
</protein>
<name>A0A5S9X0L2_ARATH</name>
<sequence>MAREYQIYHNFQTSVKSHGDVVYCGADLENRLL</sequence>
<accession>A0A5S9X0L2</accession>
<organism evidence="1 2">
    <name type="scientific">Arabidopsis thaliana</name>
    <name type="common">Mouse-ear cress</name>
    <dbReference type="NCBI Taxonomy" id="3702"/>
    <lineage>
        <taxon>Eukaryota</taxon>
        <taxon>Viridiplantae</taxon>
        <taxon>Streptophyta</taxon>
        <taxon>Embryophyta</taxon>
        <taxon>Tracheophyta</taxon>
        <taxon>Spermatophyta</taxon>
        <taxon>Magnoliopsida</taxon>
        <taxon>eudicotyledons</taxon>
        <taxon>Gunneridae</taxon>
        <taxon>Pentapetalae</taxon>
        <taxon>rosids</taxon>
        <taxon>malvids</taxon>
        <taxon>Brassicales</taxon>
        <taxon>Brassicaceae</taxon>
        <taxon>Camelineae</taxon>
        <taxon>Arabidopsis</taxon>
    </lineage>
</organism>
<dbReference type="AlphaFoldDB" id="A0A5S9X0L2"/>
<dbReference type="EMBL" id="CACSHJ010000088">
    <property type="protein sequence ID" value="CAA0370555.1"/>
    <property type="molecule type" value="Genomic_DNA"/>
</dbReference>
<dbReference type="Proteomes" id="UP000434276">
    <property type="component" value="Unassembled WGS sequence"/>
</dbReference>
<evidence type="ECO:0000313" key="1">
    <source>
        <dbReference type="EMBL" id="CAA0370555.1"/>
    </source>
</evidence>
<gene>
    <name evidence="1" type="ORF">C24_LOCUS8613</name>
</gene>
<reference evidence="1 2" key="1">
    <citation type="submission" date="2019-12" db="EMBL/GenBank/DDBJ databases">
        <authorList>
            <person name="Jiao W.-B."/>
            <person name="Schneeberger K."/>
        </authorList>
    </citation>
    <scope>NUCLEOTIDE SEQUENCE [LARGE SCALE GENOMIC DNA]</scope>
    <source>
        <strain evidence="2">cv. C24</strain>
    </source>
</reference>